<dbReference type="GO" id="GO:0005743">
    <property type="term" value="C:mitochondrial inner membrane"/>
    <property type="evidence" value="ECO:0007669"/>
    <property type="project" value="TreeGrafter"/>
</dbReference>
<dbReference type="GO" id="GO:0005524">
    <property type="term" value="F:ATP binding"/>
    <property type="evidence" value="ECO:0007669"/>
    <property type="project" value="UniProtKB-KW"/>
</dbReference>
<keyword evidence="3 9" id="KW-0812">Transmembrane</keyword>
<evidence type="ECO:0000259" key="10">
    <source>
        <dbReference type="PROSITE" id="PS50893"/>
    </source>
</evidence>
<dbReference type="CDD" id="cd18578">
    <property type="entry name" value="ABC_6TM_Pgp_ABCB1_D2_like"/>
    <property type="match status" value="1"/>
</dbReference>
<evidence type="ECO:0000256" key="5">
    <source>
        <dbReference type="ARBA" id="ARBA00022840"/>
    </source>
</evidence>
<sequence length="1293" mass="140699">MAISSRNDDAKANSIDAEVNVSFKPGDENYGDASESEKSVSPAAAYFRLWYFASPLDNVLRCIAATAAVAGGTTEPLMAIIFGNLVNVFNGNPPLSPHDFRSEVNKNTLYFVYLFVGKFCCIYVAATLFNITSARMASNIRLRYLSKVLHQPIEYFDKHSPGFISTSLANDTNVVQVGLSEKLGIVFQALSMMVTSFIIAFIKGWKLTLVTATILPYLVITTGYLGGRSAQIESQITQTLNQASGVAEEALSSILNITALGAVENILHRFDSHVNDAMKVFTRFGILQSLIWGNMYLSIHSCYALALFYGVKLVNRGEVDGGGSVVTVLFCVVMASSSLSFIAPLIPDFTKATAAAKQIVDVIADSGNNSLKKGKPKEKLDTVHGDIELRDISFSYPERPSVKVLDSVSLRIPSHKVTAIVGQSGSGKSTIVSLIEKWYTVAQGEITVDGRDIADLDTPWLRSQIGLVQQEPMLFNDTIYSNVLNGLRGDDFVELPESKKREFVIDACKQANAHGFIEQLPKGYETPAGERAGLLSGGQRQRIAIARSIIANPKILLLDEATSALDSESERAVSAALEKASRGRTTVMIAHKLSTVATADNIVVFSHGKIIEQGTHSELLKRGGYYCSLLQAQGHEFDDGEHPREDKNGSANDLSRRKTRESAIADMDQVEAKETSPLEAKEISRRHSIFWCIYQVYLAHPSFIWPTIPAVIAALTAGATFPLQAFFFSRLTTIFEYQGSKLNSQGNLYALLFFILGLVTLACYLLLLANTSYMGAKIGRFYRHVYLKSMLEQDISFFQAAGNSSGGLTALLAADSVDFVMLFTMNAGIIIAFTFTLVSCAVLAIAVYWKLGLVGVFGCLPLILSAGILRVRLDVSAQDRCAAAFLECARYSTEAVAAIRTVSSLTMESKVEELYRQRLQAASIKSSKKTFATMSLYPLSDSLTLAAGGLVFWYGGRLISYGEMSNKQFFLIFAAVLFGGTTAGVMFGFASSVNRAHAAMNRIFYLLDSKSAINSSTGLDPTSHPPSPSTPAIQFQNVTFHYPSRPSIPILRNLSLTIPRGSHICLVGPSGCGKSTLISLLERFYDLPLPPSGHSPGEIRINGRPIAAWDIHKLRQTMGLVAQDTTLYHGTIRSNVLLGLDESHLAPEHVNQRMETACRQADIHDFVASLPEGYETDIGARGVALSGGQRQRLALARCLVRDPQVLLLDEATSALDSESGRAVRGALGRARGEREGLTIVSVTHQVESMKDADRIFVVDRGVVVEEGEWGDLMGRKGRLWGMVVQGEVQGQVG</sequence>
<comment type="similarity">
    <text evidence="2">Belongs to the ABC transporter superfamily. ABCB family. Multidrug resistance exporter (TC 3.A.1.201) subfamily.</text>
</comment>
<dbReference type="InterPro" id="IPR011527">
    <property type="entry name" value="ABC1_TM_dom"/>
</dbReference>
<feature type="transmembrane region" description="Helical" evidence="9">
    <location>
        <begin position="936"/>
        <end position="956"/>
    </location>
</feature>
<dbReference type="PANTHER" id="PTHR43394:SF1">
    <property type="entry name" value="ATP-BINDING CASSETTE SUB-FAMILY B MEMBER 10, MITOCHONDRIAL"/>
    <property type="match status" value="1"/>
</dbReference>
<dbReference type="PROSITE" id="PS50929">
    <property type="entry name" value="ABC_TM1F"/>
    <property type="match status" value="2"/>
</dbReference>
<dbReference type="SMART" id="SM00382">
    <property type="entry name" value="AAA"/>
    <property type="match status" value="2"/>
</dbReference>
<dbReference type="OrthoDB" id="6500128at2759"/>
<dbReference type="Pfam" id="PF00664">
    <property type="entry name" value="ABC_membrane"/>
    <property type="match status" value="2"/>
</dbReference>
<evidence type="ECO:0000256" key="9">
    <source>
        <dbReference type="SAM" id="Phobius"/>
    </source>
</evidence>
<keyword evidence="13" id="KW-1185">Reference proteome</keyword>
<gene>
    <name evidence="12" type="ORF">BS50DRAFT_558812</name>
</gene>
<dbReference type="GO" id="GO:0015421">
    <property type="term" value="F:ABC-type oligopeptide transporter activity"/>
    <property type="evidence" value="ECO:0007669"/>
    <property type="project" value="TreeGrafter"/>
</dbReference>
<feature type="transmembrane region" description="Helical" evidence="9">
    <location>
        <begin position="183"/>
        <end position="202"/>
    </location>
</feature>
<evidence type="ECO:0000256" key="3">
    <source>
        <dbReference type="ARBA" id="ARBA00022692"/>
    </source>
</evidence>
<dbReference type="GO" id="GO:0090374">
    <property type="term" value="P:oligopeptide export from mitochondrion"/>
    <property type="evidence" value="ECO:0007669"/>
    <property type="project" value="TreeGrafter"/>
</dbReference>
<dbReference type="Pfam" id="PF00005">
    <property type="entry name" value="ABC_tran"/>
    <property type="match status" value="2"/>
</dbReference>
<dbReference type="InterPro" id="IPR027417">
    <property type="entry name" value="P-loop_NTPase"/>
</dbReference>
<evidence type="ECO:0000313" key="12">
    <source>
        <dbReference type="EMBL" id="PSN63022.1"/>
    </source>
</evidence>
<dbReference type="SUPFAM" id="SSF90123">
    <property type="entry name" value="ABC transporter transmembrane region"/>
    <property type="match status" value="2"/>
</dbReference>
<dbReference type="CDD" id="cd03249">
    <property type="entry name" value="ABC_MTABC3_MDL1_MDL2"/>
    <property type="match status" value="1"/>
</dbReference>
<keyword evidence="5" id="KW-0067">ATP-binding</keyword>
<dbReference type="PROSITE" id="PS00211">
    <property type="entry name" value="ABC_TRANSPORTER_1"/>
    <property type="match status" value="2"/>
</dbReference>
<comment type="subcellular location">
    <subcellularLocation>
        <location evidence="1">Membrane</location>
        <topology evidence="1">Multi-pass membrane protein</topology>
    </subcellularLocation>
</comment>
<feature type="region of interest" description="Disordered" evidence="8">
    <location>
        <begin position="637"/>
        <end position="658"/>
    </location>
</feature>
<feature type="domain" description="ABC transporter" evidence="10">
    <location>
        <begin position="387"/>
        <end position="632"/>
    </location>
</feature>
<dbReference type="Proteomes" id="UP000240883">
    <property type="component" value="Unassembled WGS sequence"/>
</dbReference>
<name>A0A2T2NC48_CORCC</name>
<dbReference type="Gene3D" id="3.40.50.300">
    <property type="entry name" value="P-loop containing nucleotide triphosphate hydrolases"/>
    <property type="match status" value="2"/>
</dbReference>
<dbReference type="InterPro" id="IPR003439">
    <property type="entry name" value="ABC_transporter-like_ATP-bd"/>
</dbReference>
<keyword evidence="7 9" id="KW-0472">Membrane</keyword>
<evidence type="ECO:0000256" key="1">
    <source>
        <dbReference type="ARBA" id="ARBA00004141"/>
    </source>
</evidence>
<dbReference type="Gene3D" id="1.20.1560.10">
    <property type="entry name" value="ABC transporter type 1, transmembrane domain"/>
    <property type="match status" value="1"/>
</dbReference>
<dbReference type="SUPFAM" id="SSF52540">
    <property type="entry name" value="P-loop containing nucleoside triphosphate hydrolases"/>
    <property type="match status" value="2"/>
</dbReference>
<feature type="transmembrane region" description="Helical" evidence="9">
    <location>
        <begin position="968"/>
        <end position="990"/>
    </location>
</feature>
<keyword evidence="6 9" id="KW-1133">Transmembrane helix</keyword>
<dbReference type="CDD" id="cd18577">
    <property type="entry name" value="ABC_6TM_Pgp_ABCB1_D1_like"/>
    <property type="match status" value="1"/>
</dbReference>
<feature type="transmembrane region" description="Helical" evidence="9">
    <location>
        <begin position="110"/>
        <end position="131"/>
    </location>
</feature>
<organism evidence="12 13">
    <name type="scientific">Corynespora cassiicola Philippines</name>
    <dbReference type="NCBI Taxonomy" id="1448308"/>
    <lineage>
        <taxon>Eukaryota</taxon>
        <taxon>Fungi</taxon>
        <taxon>Dikarya</taxon>
        <taxon>Ascomycota</taxon>
        <taxon>Pezizomycotina</taxon>
        <taxon>Dothideomycetes</taxon>
        <taxon>Pleosporomycetidae</taxon>
        <taxon>Pleosporales</taxon>
        <taxon>Corynesporascaceae</taxon>
        <taxon>Corynespora</taxon>
    </lineage>
</organism>
<accession>A0A2T2NC48</accession>
<dbReference type="PROSITE" id="PS50893">
    <property type="entry name" value="ABC_TRANSPORTER_2"/>
    <property type="match status" value="2"/>
</dbReference>
<dbReference type="FunFam" id="3.40.50.300:FF:000913">
    <property type="entry name" value="ABC multidrug transporter SitT"/>
    <property type="match status" value="1"/>
</dbReference>
<evidence type="ECO:0000259" key="11">
    <source>
        <dbReference type="PROSITE" id="PS50929"/>
    </source>
</evidence>
<evidence type="ECO:0000313" key="13">
    <source>
        <dbReference type="Proteomes" id="UP000240883"/>
    </source>
</evidence>
<reference evidence="12 13" key="1">
    <citation type="journal article" date="2018" name="Front. Microbiol.">
        <title>Genome-Wide Analysis of Corynespora cassiicola Leaf Fall Disease Putative Effectors.</title>
        <authorList>
            <person name="Lopez D."/>
            <person name="Ribeiro S."/>
            <person name="Label P."/>
            <person name="Fumanal B."/>
            <person name="Venisse J.S."/>
            <person name="Kohler A."/>
            <person name="de Oliveira R.R."/>
            <person name="Labutti K."/>
            <person name="Lipzen A."/>
            <person name="Lail K."/>
            <person name="Bauer D."/>
            <person name="Ohm R.A."/>
            <person name="Barry K.W."/>
            <person name="Spatafora J."/>
            <person name="Grigoriev I.V."/>
            <person name="Martin F.M."/>
            <person name="Pujade-Renaud V."/>
        </authorList>
    </citation>
    <scope>NUCLEOTIDE SEQUENCE [LARGE SCALE GENOMIC DNA]</scope>
    <source>
        <strain evidence="12 13">Philippines</strain>
    </source>
</reference>
<dbReference type="PANTHER" id="PTHR43394">
    <property type="entry name" value="ATP-DEPENDENT PERMEASE MDL1, MITOCHONDRIAL"/>
    <property type="match status" value="1"/>
</dbReference>
<feature type="transmembrane region" description="Helical" evidence="9">
    <location>
        <begin position="748"/>
        <end position="769"/>
    </location>
</feature>
<feature type="domain" description="ABC transmembrane type-1" evidence="11">
    <location>
        <begin position="710"/>
        <end position="995"/>
    </location>
</feature>
<evidence type="ECO:0000256" key="4">
    <source>
        <dbReference type="ARBA" id="ARBA00022741"/>
    </source>
</evidence>
<dbReference type="InterPro" id="IPR017871">
    <property type="entry name" value="ABC_transporter-like_CS"/>
</dbReference>
<dbReference type="FunFam" id="3.40.50.300:FF:000251">
    <property type="entry name" value="ABC transporter B family member 19"/>
    <property type="match status" value="1"/>
</dbReference>
<feature type="domain" description="ABC transporter" evidence="10">
    <location>
        <begin position="1033"/>
        <end position="1285"/>
    </location>
</feature>
<feature type="transmembrane region" description="Helical" evidence="9">
    <location>
        <begin position="208"/>
        <end position="226"/>
    </location>
</feature>
<feature type="transmembrane region" description="Helical" evidence="9">
    <location>
        <begin position="289"/>
        <end position="311"/>
    </location>
</feature>
<dbReference type="InterPro" id="IPR039421">
    <property type="entry name" value="Type_1_exporter"/>
</dbReference>
<protein>
    <submittedName>
        <fullName evidence="12">ABC multidrug transporter Mdr1</fullName>
    </submittedName>
</protein>
<dbReference type="EMBL" id="KZ678140">
    <property type="protein sequence ID" value="PSN63022.1"/>
    <property type="molecule type" value="Genomic_DNA"/>
</dbReference>
<keyword evidence="4" id="KW-0547">Nucleotide-binding</keyword>
<dbReference type="STRING" id="1448308.A0A2T2NC48"/>
<evidence type="ECO:0000256" key="8">
    <source>
        <dbReference type="SAM" id="MobiDB-lite"/>
    </source>
</evidence>
<dbReference type="InterPro" id="IPR003593">
    <property type="entry name" value="AAA+_ATPase"/>
</dbReference>
<feature type="domain" description="ABC transmembrane type-1" evidence="11">
    <location>
        <begin position="63"/>
        <end position="351"/>
    </location>
</feature>
<feature type="transmembrane region" description="Helical" evidence="9">
    <location>
        <begin position="323"/>
        <end position="346"/>
    </location>
</feature>
<dbReference type="GO" id="GO:0016887">
    <property type="term" value="F:ATP hydrolysis activity"/>
    <property type="evidence" value="ECO:0007669"/>
    <property type="project" value="InterPro"/>
</dbReference>
<evidence type="ECO:0000256" key="6">
    <source>
        <dbReference type="ARBA" id="ARBA00022989"/>
    </source>
</evidence>
<feature type="transmembrane region" description="Helical" evidence="9">
    <location>
        <begin position="851"/>
        <end position="871"/>
    </location>
</feature>
<feature type="transmembrane region" description="Helical" evidence="9">
    <location>
        <begin position="819"/>
        <end position="845"/>
    </location>
</feature>
<dbReference type="InterPro" id="IPR036640">
    <property type="entry name" value="ABC1_TM_sf"/>
</dbReference>
<evidence type="ECO:0000256" key="7">
    <source>
        <dbReference type="ARBA" id="ARBA00023136"/>
    </source>
</evidence>
<proteinExistence type="inferred from homology"/>
<evidence type="ECO:0000256" key="2">
    <source>
        <dbReference type="ARBA" id="ARBA00007577"/>
    </source>
</evidence>
<feature type="transmembrane region" description="Helical" evidence="9">
    <location>
        <begin position="703"/>
        <end position="728"/>
    </location>
</feature>